<reference evidence="1 2" key="1">
    <citation type="submission" date="2015-11" db="EMBL/GenBank/DDBJ databases">
        <title>Draft Genome Sequence of the Strain BR 10423 (Rhizobium sp.) isolated from nodules of Mimosa pudica.</title>
        <authorList>
            <person name="Barauna A.C."/>
            <person name="Zilli J.E."/>
            <person name="Simoes-Araujo J.L."/>
            <person name="Reis V.M."/>
            <person name="James E.K."/>
            <person name="Reis F.B.Jr."/>
            <person name="Rouws L.F."/>
            <person name="Passos S.R."/>
            <person name="Gois S.R."/>
        </authorList>
    </citation>
    <scope>NUCLEOTIDE SEQUENCE [LARGE SCALE GENOMIC DNA]</scope>
    <source>
        <strain evidence="1 2">BR10423</strain>
    </source>
</reference>
<accession>A0A109JD42</accession>
<dbReference type="RefSeq" id="WP_062372818.1">
    <property type="nucleotide sequence ID" value="NZ_LNCD01000106.1"/>
</dbReference>
<dbReference type="EMBL" id="LNCD01000106">
    <property type="protein sequence ID" value="KWV46722.1"/>
    <property type="molecule type" value="Genomic_DNA"/>
</dbReference>
<dbReference type="AlphaFoldDB" id="A0A109JD42"/>
<dbReference type="OrthoDB" id="8403212at2"/>
<gene>
    <name evidence="1" type="ORF">AS026_15105</name>
</gene>
<comment type="caution">
    <text evidence="1">The sequence shown here is derived from an EMBL/GenBank/DDBJ whole genome shotgun (WGS) entry which is preliminary data.</text>
</comment>
<proteinExistence type="predicted"/>
<evidence type="ECO:0000313" key="1">
    <source>
        <dbReference type="EMBL" id="KWV46722.1"/>
    </source>
</evidence>
<organism evidence="1 2">
    <name type="scientific">Rhizobium altiplani</name>
    <dbReference type="NCBI Taxonomy" id="1864509"/>
    <lineage>
        <taxon>Bacteria</taxon>
        <taxon>Pseudomonadati</taxon>
        <taxon>Pseudomonadota</taxon>
        <taxon>Alphaproteobacteria</taxon>
        <taxon>Hyphomicrobiales</taxon>
        <taxon>Rhizobiaceae</taxon>
        <taxon>Rhizobium/Agrobacterium group</taxon>
        <taxon>Rhizobium</taxon>
    </lineage>
</organism>
<evidence type="ECO:0000313" key="2">
    <source>
        <dbReference type="Proteomes" id="UP000068164"/>
    </source>
</evidence>
<sequence length="89" mass="9800">MPDATKWGFDLGVLATELRQAAAFVATNSWQGAKVPRILISGRKSRSLQKLIQALRKMIQPSKRASSRIRTLGQAIDHEESLAPSRLCA</sequence>
<name>A0A109JD42_9HYPH</name>
<dbReference type="Proteomes" id="UP000068164">
    <property type="component" value="Unassembled WGS sequence"/>
</dbReference>
<keyword evidence="2" id="KW-1185">Reference proteome</keyword>
<protein>
    <submittedName>
        <fullName evidence="1">Uncharacterized protein</fullName>
    </submittedName>
</protein>